<gene>
    <name evidence="3" type="ORF">RchiOBHm_Chr6g0251661</name>
</gene>
<keyword evidence="4" id="KW-1185">Reference proteome</keyword>
<evidence type="ECO:0000256" key="1">
    <source>
        <dbReference type="SAM" id="Coils"/>
    </source>
</evidence>
<keyword evidence="2" id="KW-1133">Transmembrane helix</keyword>
<keyword evidence="2" id="KW-0472">Membrane</keyword>
<keyword evidence="2" id="KW-0812">Transmembrane</keyword>
<dbReference type="AlphaFoldDB" id="A0A2P6PKW0"/>
<dbReference type="Gramene" id="PRQ22561">
    <property type="protein sequence ID" value="PRQ22561"/>
    <property type="gene ID" value="RchiOBHm_Chr6g0251661"/>
</dbReference>
<accession>A0A2P6PKW0</accession>
<evidence type="ECO:0000256" key="2">
    <source>
        <dbReference type="SAM" id="Phobius"/>
    </source>
</evidence>
<feature type="transmembrane region" description="Helical" evidence="2">
    <location>
        <begin position="15"/>
        <end position="42"/>
    </location>
</feature>
<dbReference type="OMA" id="MEREQVG"/>
<evidence type="ECO:0000313" key="3">
    <source>
        <dbReference type="EMBL" id="PRQ22561.1"/>
    </source>
</evidence>
<dbReference type="EMBL" id="PDCK01000044">
    <property type="protein sequence ID" value="PRQ22561.1"/>
    <property type="molecule type" value="Genomic_DNA"/>
</dbReference>
<reference evidence="3 4" key="1">
    <citation type="journal article" date="2018" name="Nat. Genet.">
        <title>The Rosa genome provides new insights in the design of modern roses.</title>
        <authorList>
            <person name="Bendahmane M."/>
        </authorList>
    </citation>
    <scope>NUCLEOTIDE SEQUENCE [LARGE SCALE GENOMIC DNA]</scope>
    <source>
        <strain evidence="4">cv. Old Blush</strain>
    </source>
</reference>
<name>A0A2P6PKW0_ROSCH</name>
<evidence type="ECO:0000313" key="4">
    <source>
        <dbReference type="Proteomes" id="UP000238479"/>
    </source>
</evidence>
<protein>
    <submittedName>
        <fullName evidence="3">Uncharacterized protein</fullName>
    </submittedName>
</protein>
<sequence>MGLLEVAASLDDPKFLHLVLGLFFGFVLSITSPIVFLLGSYYSDVRRKRKGNRQAYDQLEDIHSLLDEELEKLSGKDHHVGDTKYFEELLLKVKDRCDHGLLMLEAKQGRYRALVNEFEKNLKMEREQVGERLKEEQQKHREEMHKLEEEMRKLKEKYEAMRWT</sequence>
<dbReference type="Proteomes" id="UP000238479">
    <property type="component" value="Chromosome 6"/>
</dbReference>
<feature type="coiled-coil region" evidence="1">
    <location>
        <begin position="119"/>
        <end position="164"/>
    </location>
</feature>
<organism evidence="3 4">
    <name type="scientific">Rosa chinensis</name>
    <name type="common">China rose</name>
    <dbReference type="NCBI Taxonomy" id="74649"/>
    <lineage>
        <taxon>Eukaryota</taxon>
        <taxon>Viridiplantae</taxon>
        <taxon>Streptophyta</taxon>
        <taxon>Embryophyta</taxon>
        <taxon>Tracheophyta</taxon>
        <taxon>Spermatophyta</taxon>
        <taxon>Magnoliopsida</taxon>
        <taxon>eudicotyledons</taxon>
        <taxon>Gunneridae</taxon>
        <taxon>Pentapetalae</taxon>
        <taxon>rosids</taxon>
        <taxon>fabids</taxon>
        <taxon>Rosales</taxon>
        <taxon>Rosaceae</taxon>
        <taxon>Rosoideae</taxon>
        <taxon>Rosoideae incertae sedis</taxon>
        <taxon>Rosa</taxon>
    </lineage>
</organism>
<keyword evidence="1" id="KW-0175">Coiled coil</keyword>
<comment type="caution">
    <text evidence="3">The sequence shown here is derived from an EMBL/GenBank/DDBJ whole genome shotgun (WGS) entry which is preliminary data.</text>
</comment>
<proteinExistence type="predicted"/>